<keyword evidence="3" id="KW-1185">Reference proteome</keyword>
<dbReference type="RefSeq" id="WP_127071849.1">
    <property type="nucleotide sequence ID" value="NZ_BMKB01000010.1"/>
</dbReference>
<evidence type="ECO:0000313" key="3">
    <source>
        <dbReference type="Proteomes" id="UP000596977"/>
    </source>
</evidence>
<comment type="caution">
    <text evidence="2">The sequence shown here is derived from an EMBL/GenBank/DDBJ whole genome shotgun (WGS) entry which is preliminary data.</text>
</comment>
<gene>
    <name evidence="2" type="ORF">GCM10011499_37960</name>
</gene>
<dbReference type="SUPFAM" id="SSF55729">
    <property type="entry name" value="Acyl-CoA N-acyltransferases (Nat)"/>
    <property type="match status" value="1"/>
</dbReference>
<dbReference type="AlphaFoldDB" id="A0A916W3X9"/>
<dbReference type="OrthoDB" id="7959761at2"/>
<dbReference type="GO" id="GO:0016747">
    <property type="term" value="F:acyltransferase activity, transferring groups other than amino-acyl groups"/>
    <property type="evidence" value="ECO:0007669"/>
    <property type="project" value="InterPro"/>
</dbReference>
<feature type="domain" description="N-acetyltransferase" evidence="1">
    <location>
        <begin position="4"/>
        <end position="150"/>
    </location>
</feature>
<name>A0A916W3X9_9HYPH</name>
<dbReference type="Pfam" id="PF00583">
    <property type="entry name" value="Acetyltransf_1"/>
    <property type="match status" value="1"/>
</dbReference>
<reference evidence="2 3" key="1">
    <citation type="journal article" date="2014" name="Int. J. Syst. Evol. Microbiol.">
        <title>Complete genome sequence of Corynebacterium casei LMG S-19264T (=DSM 44701T), isolated from a smear-ripened cheese.</title>
        <authorList>
            <consortium name="US DOE Joint Genome Institute (JGI-PGF)"/>
            <person name="Walter F."/>
            <person name="Albersmeier A."/>
            <person name="Kalinowski J."/>
            <person name="Ruckert C."/>
        </authorList>
    </citation>
    <scope>NUCLEOTIDE SEQUENCE [LARGE SCALE GENOMIC DNA]</scope>
    <source>
        <strain evidence="2 3">CGMCC 1.15896</strain>
    </source>
</reference>
<dbReference type="Gene3D" id="3.40.630.30">
    <property type="match status" value="1"/>
</dbReference>
<evidence type="ECO:0000259" key="1">
    <source>
        <dbReference type="PROSITE" id="PS51186"/>
    </source>
</evidence>
<sequence>MGSSKVRLATPEDRCRVISMCRDAHGAGKLPWKFSAPHADALFRQSLELPDRACIVFAPERTAQGFLLAYVALSPLADISFARDFGWWIDPAHRGMAANDMLDAFELWAGQRSATFAGMAAMEANPRAGRLYERRGYLKTETHYYKRLVD</sequence>
<dbReference type="InterPro" id="IPR000182">
    <property type="entry name" value="GNAT_dom"/>
</dbReference>
<proteinExistence type="predicted"/>
<evidence type="ECO:0000313" key="2">
    <source>
        <dbReference type="EMBL" id="GGA63960.1"/>
    </source>
</evidence>
<organism evidence="2 3">
    <name type="scientific">Pelagibacterium lentulum</name>
    <dbReference type="NCBI Taxonomy" id="2029865"/>
    <lineage>
        <taxon>Bacteria</taxon>
        <taxon>Pseudomonadati</taxon>
        <taxon>Pseudomonadota</taxon>
        <taxon>Alphaproteobacteria</taxon>
        <taxon>Hyphomicrobiales</taxon>
        <taxon>Devosiaceae</taxon>
        <taxon>Pelagibacterium</taxon>
    </lineage>
</organism>
<accession>A0A916W3X9</accession>
<dbReference type="EMBL" id="BMKB01000010">
    <property type="protein sequence ID" value="GGA63960.1"/>
    <property type="molecule type" value="Genomic_DNA"/>
</dbReference>
<protein>
    <recommendedName>
        <fullName evidence="1">N-acetyltransferase domain-containing protein</fullName>
    </recommendedName>
</protein>
<dbReference type="PROSITE" id="PS51186">
    <property type="entry name" value="GNAT"/>
    <property type="match status" value="1"/>
</dbReference>
<dbReference type="Proteomes" id="UP000596977">
    <property type="component" value="Unassembled WGS sequence"/>
</dbReference>
<dbReference type="InterPro" id="IPR016181">
    <property type="entry name" value="Acyl_CoA_acyltransferase"/>
</dbReference>